<keyword evidence="6" id="KW-1133">Transmembrane helix</keyword>
<dbReference type="Gene3D" id="3.50.30.30">
    <property type="match status" value="1"/>
</dbReference>
<evidence type="ECO:0000313" key="12">
    <source>
        <dbReference type="EMBL" id="KAL3819208.1"/>
    </source>
</evidence>
<evidence type="ECO:0000256" key="7">
    <source>
        <dbReference type="ARBA" id="ARBA00023136"/>
    </source>
</evidence>
<keyword evidence="1" id="KW-0245">EGF-like domain</keyword>
<feature type="domain" description="Vacuolar sorting receptor thioredoxin-like" evidence="11">
    <location>
        <begin position="168"/>
        <end position="248"/>
    </location>
</feature>
<feature type="domain" description="PA" evidence="10">
    <location>
        <begin position="55"/>
        <end position="120"/>
    </location>
</feature>
<dbReference type="SUPFAM" id="SSF52025">
    <property type="entry name" value="PA domain"/>
    <property type="match status" value="1"/>
</dbReference>
<evidence type="ECO:0000259" key="11">
    <source>
        <dbReference type="Pfam" id="PF25011"/>
    </source>
</evidence>
<dbReference type="PANTHER" id="PTHR22702:SF1">
    <property type="entry name" value="PROTEASE-ASSOCIATED DOMAIN-CONTAINING PROTEIN 1"/>
    <property type="match status" value="1"/>
</dbReference>
<comment type="caution">
    <text evidence="12">The sequence shown here is derived from an EMBL/GenBank/DDBJ whole genome shotgun (WGS) entry which is preliminary data.</text>
</comment>
<dbReference type="InterPro" id="IPR056858">
    <property type="entry name" value="VSR_TRX"/>
</dbReference>
<dbReference type="Proteomes" id="UP001634393">
    <property type="component" value="Unassembled WGS sequence"/>
</dbReference>
<evidence type="ECO:0000313" key="13">
    <source>
        <dbReference type="Proteomes" id="UP001634393"/>
    </source>
</evidence>
<dbReference type="InterPro" id="IPR003137">
    <property type="entry name" value="PA_domain"/>
</dbReference>
<keyword evidence="13" id="KW-1185">Reference proteome</keyword>
<dbReference type="Pfam" id="PF25011">
    <property type="entry name" value="VSR_TRX"/>
    <property type="match status" value="1"/>
</dbReference>
<sequence length="277" mass="30792">MVEKNSLRVTSPHNIKENYDSAIGNFGILQYGGRSKSFDDFGISFKAKVGALLNLVLIGFCALKVWNAQNAGAAAVLVADNIDEALTSMDSPEEDGSSAKYIVNITIPSTLISKSFGEKLKAAISGGDMVNLNLDWREVVPHPDNRVEYERWANSNDKCGFKCDMYGACGYAFTISKQCKSQCINHGKYCAPDPEQDFSTGYEGKDVVLENLRQLCVSKVASETKKSWFGGNNFQIRRPMKEKNTTRNVQMLSLINQFRHRGGYIDRSAESNPYEIH</sequence>
<dbReference type="PANTHER" id="PTHR22702">
    <property type="entry name" value="PROTEASE-ASSOCIATED DOMAIN-CONTAINING PROTEIN"/>
    <property type="match status" value="1"/>
</dbReference>
<gene>
    <name evidence="12" type="ORF">ACJIZ3_005113</name>
</gene>
<evidence type="ECO:0008006" key="14">
    <source>
        <dbReference type="Google" id="ProtNLM"/>
    </source>
</evidence>
<keyword evidence="8" id="KW-0325">Glycoprotein</keyword>
<evidence type="ECO:0000256" key="2">
    <source>
        <dbReference type="ARBA" id="ARBA00022692"/>
    </source>
</evidence>
<dbReference type="EMBL" id="JBJXBP010000007">
    <property type="protein sequence ID" value="KAL3819208.1"/>
    <property type="molecule type" value="Genomic_DNA"/>
</dbReference>
<reference evidence="12 13" key="1">
    <citation type="submission" date="2024-12" db="EMBL/GenBank/DDBJ databases">
        <title>The unique morphological basis and parallel evolutionary history of personate flowers in Penstemon.</title>
        <authorList>
            <person name="Depatie T.H."/>
            <person name="Wessinger C.A."/>
        </authorList>
    </citation>
    <scope>NUCLEOTIDE SEQUENCE [LARGE SCALE GENOMIC DNA]</scope>
    <source>
        <strain evidence="12">WTNN_2</strain>
        <tissue evidence="12">Leaf</tissue>
    </source>
</reference>
<evidence type="ECO:0000259" key="10">
    <source>
        <dbReference type="Pfam" id="PF02225"/>
    </source>
</evidence>
<evidence type="ECO:0000256" key="6">
    <source>
        <dbReference type="ARBA" id="ARBA00022989"/>
    </source>
</evidence>
<dbReference type="AlphaFoldDB" id="A0ABD3S4B7"/>
<keyword evidence="4" id="KW-0677">Repeat</keyword>
<name>A0ABD3S4B7_9LAMI</name>
<keyword evidence="7" id="KW-0472">Membrane</keyword>
<organism evidence="12 13">
    <name type="scientific">Penstemon smallii</name>
    <dbReference type="NCBI Taxonomy" id="265156"/>
    <lineage>
        <taxon>Eukaryota</taxon>
        <taxon>Viridiplantae</taxon>
        <taxon>Streptophyta</taxon>
        <taxon>Embryophyta</taxon>
        <taxon>Tracheophyta</taxon>
        <taxon>Spermatophyta</taxon>
        <taxon>Magnoliopsida</taxon>
        <taxon>eudicotyledons</taxon>
        <taxon>Gunneridae</taxon>
        <taxon>Pentapetalae</taxon>
        <taxon>asterids</taxon>
        <taxon>lamiids</taxon>
        <taxon>Lamiales</taxon>
        <taxon>Plantaginaceae</taxon>
        <taxon>Cheloneae</taxon>
        <taxon>Penstemon</taxon>
    </lineage>
</organism>
<evidence type="ECO:0000256" key="3">
    <source>
        <dbReference type="ARBA" id="ARBA00022729"/>
    </source>
</evidence>
<proteinExistence type="predicted"/>
<protein>
    <recommendedName>
        <fullName evidence="14">PA domain-containing protein</fullName>
    </recommendedName>
</protein>
<keyword evidence="2" id="KW-0812">Transmembrane</keyword>
<keyword evidence="5" id="KW-0106">Calcium</keyword>
<dbReference type="GO" id="GO:0012505">
    <property type="term" value="C:endomembrane system"/>
    <property type="evidence" value="ECO:0007669"/>
    <property type="project" value="UniProtKB-SubCell"/>
</dbReference>
<keyword evidence="3" id="KW-0732">Signal</keyword>
<evidence type="ECO:0000256" key="9">
    <source>
        <dbReference type="ARBA" id="ARBA00046288"/>
    </source>
</evidence>
<evidence type="ECO:0000256" key="5">
    <source>
        <dbReference type="ARBA" id="ARBA00022837"/>
    </source>
</evidence>
<accession>A0ABD3S4B7</accession>
<comment type="subcellular location">
    <subcellularLocation>
        <location evidence="9">Endomembrane system</location>
        <topology evidence="9">Single-pass type I membrane protein</topology>
    </subcellularLocation>
</comment>
<evidence type="ECO:0000256" key="4">
    <source>
        <dbReference type="ARBA" id="ARBA00022737"/>
    </source>
</evidence>
<evidence type="ECO:0000256" key="8">
    <source>
        <dbReference type="ARBA" id="ARBA00023180"/>
    </source>
</evidence>
<dbReference type="InterPro" id="IPR046450">
    <property type="entry name" value="PA_dom_sf"/>
</dbReference>
<evidence type="ECO:0000256" key="1">
    <source>
        <dbReference type="ARBA" id="ARBA00022536"/>
    </source>
</evidence>
<dbReference type="Pfam" id="PF02225">
    <property type="entry name" value="PA"/>
    <property type="match status" value="1"/>
</dbReference>